<dbReference type="InterPro" id="IPR011042">
    <property type="entry name" value="6-blade_b-propeller_TolB-like"/>
</dbReference>
<dbReference type="RefSeq" id="WP_014109245.1">
    <property type="nucleotide sequence ID" value="NC_016041.1"/>
</dbReference>
<sequence>MSKLREIGKLTPLLSRSRSASSLLASALLCSLASVASAQTDSGSDIVIASVSYELVEPASSQSEANARTASAVNIKLNGFRKITDTASYTNQPYFINSDSALAYTQMVTANSSSQTEIFLYDFATSTSRNLSNSLTSEYSPTPTPDGKGLSVIRVNSEGKQELWYLQLDNGVAKQNLLPAVEPVGYHVWDGLSEVLLFVLGEPHTLRIAKINQQTEQGRVLDTRIGPSLWAIPDSSLFSYSKQVDDTTWQLRSVDTKNKTTAALVNMPTGSYYYAWSPEGYAVTAVENKLYQWQYASGATKWTEFADVSAVCSAGISRLSFSQQGNKIALVCNRPAAE</sequence>
<dbReference type="Gene3D" id="2.120.10.30">
    <property type="entry name" value="TolB, C-terminal domain"/>
    <property type="match status" value="1"/>
</dbReference>
<reference evidence="2 3" key="1">
    <citation type="journal article" date="2011" name="J. Bacteriol.">
        <title>Complete genome sequence of seawater bacterium Glaciecola nitratireducens FR1064T.</title>
        <authorList>
            <person name="Bian F."/>
            <person name="Qin Q.L."/>
            <person name="Xie B.B."/>
            <person name="Shu Y.L."/>
            <person name="Zhang X.Y."/>
            <person name="Yu Y."/>
            <person name="Chen B."/>
            <person name="Chen X.L."/>
            <person name="Zhou B.C."/>
            <person name="Zhang Y.Z."/>
        </authorList>
    </citation>
    <scope>NUCLEOTIDE SEQUENCE [LARGE SCALE GENOMIC DNA]</scope>
    <source>
        <strain evidence="3">JCM 12485 / KCTC 12276 / FR1064</strain>
    </source>
</reference>
<proteinExistence type="predicted"/>
<dbReference type="HOGENOM" id="CLU_039282_0_0_6"/>
<accession>G4QKR9</accession>
<dbReference type="eggNOG" id="COG0823">
    <property type="taxonomic scope" value="Bacteria"/>
</dbReference>
<feature type="signal peptide" evidence="1">
    <location>
        <begin position="1"/>
        <end position="38"/>
    </location>
</feature>
<gene>
    <name evidence="2" type="ordered locus">GNIT_2271</name>
</gene>
<protein>
    <submittedName>
        <fullName evidence="2">Uncharacterized protein</fullName>
    </submittedName>
</protein>
<keyword evidence="3" id="KW-1185">Reference proteome</keyword>
<dbReference type="SUPFAM" id="SSF82171">
    <property type="entry name" value="DPP6 N-terminal domain-like"/>
    <property type="match status" value="1"/>
</dbReference>
<evidence type="ECO:0000313" key="3">
    <source>
        <dbReference type="Proteomes" id="UP000009282"/>
    </source>
</evidence>
<dbReference type="STRING" id="1085623.GNIT_2271"/>
<dbReference type="EMBL" id="CP003060">
    <property type="protein sequence ID" value="AEP30372.1"/>
    <property type="molecule type" value="Genomic_DNA"/>
</dbReference>
<feature type="chain" id="PRO_5003467557" evidence="1">
    <location>
        <begin position="39"/>
        <end position="338"/>
    </location>
</feature>
<dbReference type="AlphaFoldDB" id="G4QKR9"/>
<dbReference type="KEGG" id="gni:GNIT_2271"/>
<name>G4QKR9_GLANF</name>
<organism evidence="2 3">
    <name type="scientific">Glaciecola nitratireducens (strain JCM 12485 / KCTC 12276 / FR1064)</name>
    <dbReference type="NCBI Taxonomy" id="1085623"/>
    <lineage>
        <taxon>Bacteria</taxon>
        <taxon>Pseudomonadati</taxon>
        <taxon>Pseudomonadota</taxon>
        <taxon>Gammaproteobacteria</taxon>
        <taxon>Alteromonadales</taxon>
        <taxon>Alteromonadaceae</taxon>
        <taxon>Brumicola</taxon>
    </lineage>
</organism>
<dbReference type="Proteomes" id="UP000009282">
    <property type="component" value="Chromosome"/>
</dbReference>
<evidence type="ECO:0000256" key="1">
    <source>
        <dbReference type="SAM" id="SignalP"/>
    </source>
</evidence>
<evidence type="ECO:0000313" key="2">
    <source>
        <dbReference type="EMBL" id="AEP30372.1"/>
    </source>
</evidence>
<keyword evidence="1" id="KW-0732">Signal</keyword>